<evidence type="ECO:0000313" key="3">
    <source>
        <dbReference type="Proteomes" id="UP000192320"/>
    </source>
</evidence>
<dbReference type="Proteomes" id="UP000192320">
    <property type="component" value="Unassembled WGS sequence"/>
</dbReference>
<dbReference type="RefSeq" id="WP_083025501.1">
    <property type="nucleotide sequence ID" value="NZ_AP022589.1"/>
</dbReference>
<comment type="caution">
    <text evidence="2">The sequence shown here is derived from an EMBL/GenBank/DDBJ whole genome shotgun (WGS) entry which is preliminary data.</text>
</comment>
<name>A0A7I7R417_9MYCO</name>
<feature type="compositionally biased region" description="Polar residues" evidence="1">
    <location>
        <begin position="207"/>
        <end position="217"/>
    </location>
</feature>
<dbReference type="EMBL" id="MVHZ01000008">
    <property type="protein sequence ID" value="ORB01098.1"/>
    <property type="molecule type" value="Genomic_DNA"/>
</dbReference>
<dbReference type="OrthoDB" id="4762242at2"/>
<keyword evidence="3" id="KW-1185">Reference proteome</keyword>
<evidence type="ECO:0000313" key="2">
    <source>
        <dbReference type="EMBL" id="ORB01098.1"/>
    </source>
</evidence>
<reference evidence="2 3" key="1">
    <citation type="submission" date="2017-02" db="EMBL/GenBank/DDBJ databases">
        <title>The new phylogeny of genus Mycobacterium.</title>
        <authorList>
            <person name="Tortoli E."/>
            <person name="Trovato A."/>
            <person name="Cirillo D.M."/>
        </authorList>
    </citation>
    <scope>NUCLEOTIDE SEQUENCE [LARGE SCALE GENOMIC DNA]</scope>
    <source>
        <strain evidence="2 3">DSM 45633</strain>
    </source>
</reference>
<sequence>MQLNEAITQMAELRKALQNDINTICENTRYSTAGQVHEVAKAIAAANQEAVELRDVFIAGNDTAQRQLSRKLFGIGPAANPSTVIAYRDATDRATQITDPGQLASALTRAIDMGDTSMASAIAARAQTLGANDIVATYATSTGQTDTYNELQAIPTGRNINTATAVVFSVGSLSLPPDVAQEIYPSGMGDTRQLEKLAATPPEAPTKPSSGPTRAYI</sequence>
<dbReference type="AlphaFoldDB" id="A0A7I7R417"/>
<proteinExistence type="predicted"/>
<gene>
    <name evidence="2" type="ORF">BST33_10035</name>
</gene>
<accession>A0A7I7R417</accession>
<protein>
    <submittedName>
        <fullName evidence="2">Uncharacterized protein</fullName>
    </submittedName>
</protein>
<organism evidence="2 3">
    <name type="scientific">Mycolicibacter minnesotensis</name>
    <dbReference type="NCBI Taxonomy" id="1118379"/>
    <lineage>
        <taxon>Bacteria</taxon>
        <taxon>Bacillati</taxon>
        <taxon>Actinomycetota</taxon>
        <taxon>Actinomycetes</taxon>
        <taxon>Mycobacteriales</taxon>
        <taxon>Mycobacteriaceae</taxon>
        <taxon>Mycolicibacter</taxon>
    </lineage>
</organism>
<feature type="region of interest" description="Disordered" evidence="1">
    <location>
        <begin position="190"/>
        <end position="217"/>
    </location>
</feature>
<evidence type="ECO:0000256" key="1">
    <source>
        <dbReference type="SAM" id="MobiDB-lite"/>
    </source>
</evidence>